<name>A0A816NJ41_BRANA</name>
<evidence type="ECO:0000313" key="1">
    <source>
        <dbReference type="EMBL" id="CAF2035194.1"/>
    </source>
</evidence>
<organism evidence="1">
    <name type="scientific">Brassica napus</name>
    <name type="common">Rape</name>
    <dbReference type="NCBI Taxonomy" id="3708"/>
    <lineage>
        <taxon>Eukaryota</taxon>
        <taxon>Viridiplantae</taxon>
        <taxon>Streptophyta</taxon>
        <taxon>Embryophyta</taxon>
        <taxon>Tracheophyta</taxon>
        <taxon>Spermatophyta</taxon>
        <taxon>Magnoliopsida</taxon>
        <taxon>eudicotyledons</taxon>
        <taxon>Gunneridae</taxon>
        <taxon>Pentapetalae</taxon>
        <taxon>rosids</taxon>
        <taxon>malvids</taxon>
        <taxon>Brassicales</taxon>
        <taxon>Brassicaceae</taxon>
        <taxon>Brassiceae</taxon>
        <taxon>Brassica</taxon>
    </lineage>
</organism>
<dbReference type="AlphaFoldDB" id="A0A816NJ41"/>
<sequence>MLRISKLISDLGNPFRYCSSDVSLSKLVVFLFCFLTRLKSIQLLGYVLS</sequence>
<reference evidence="1" key="1">
    <citation type="submission" date="2021-01" db="EMBL/GenBank/DDBJ databases">
        <authorList>
            <consortium name="Genoscope - CEA"/>
            <person name="William W."/>
        </authorList>
    </citation>
    <scope>NUCLEOTIDE SEQUENCE</scope>
</reference>
<protein>
    <submittedName>
        <fullName evidence="1">(rape) hypothetical protein</fullName>
    </submittedName>
</protein>
<dbReference type="Proteomes" id="UP001295469">
    <property type="component" value="Chromosome A09"/>
</dbReference>
<accession>A0A816NJ41</accession>
<proteinExistence type="predicted"/>
<gene>
    <name evidence="1" type="ORF">DARMORV10_A09P02850.1</name>
</gene>
<dbReference type="EMBL" id="HG994363">
    <property type="protein sequence ID" value="CAF2035194.1"/>
    <property type="molecule type" value="Genomic_DNA"/>
</dbReference>